<dbReference type="EMBL" id="OZ035837">
    <property type="protein sequence ID" value="CAL1581445.1"/>
    <property type="molecule type" value="Genomic_DNA"/>
</dbReference>
<gene>
    <name evidence="1" type="ORF">KC01_LOCUS12203</name>
</gene>
<organism evidence="1 2">
    <name type="scientific">Knipowitschia caucasica</name>
    <name type="common">Caucasian dwarf goby</name>
    <name type="synonym">Pomatoschistus caucasicus</name>
    <dbReference type="NCBI Taxonomy" id="637954"/>
    <lineage>
        <taxon>Eukaryota</taxon>
        <taxon>Metazoa</taxon>
        <taxon>Chordata</taxon>
        <taxon>Craniata</taxon>
        <taxon>Vertebrata</taxon>
        <taxon>Euteleostomi</taxon>
        <taxon>Actinopterygii</taxon>
        <taxon>Neopterygii</taxon>
        <taxon>Teleostei</taxon>
        <taxon>Neoteleostei</taxon>
        <taxon>Acanthomorphata</taxon>
        <taxon>Gobiaria</taxon>
        <taxon>Gobiiformes</taxon>
        <taxon>Gobioidei</taxon>
        <taxon>Gobiidae</taxon>
        <taxon>Gobiinae</taxon>
        <taxon>Knipowitschia</taxon>
    </lineage>
</organism>
<protein>
    <submittedName>
        <fullName evidence="1">Uncharacterized protein</fullName>
    </submittedName>
</protein>
<evidence type="ECO:0000313" key="2">
    <source>
        <dbReference type="Proteomes" id="UP001497482"/>
    </source>
</evidence>
<keyword evidence="2" id="KW-1185">Reference proteome</keyword>
<dbReference type="Proteomes" id="UP001497482">
    <property type="component" value="Chromosome 15"/>
</dbReference>
<sequence>MSQHIYTRHGIDALQKPGVFQVRPQCIKKHMQSQETHLRKGNSPAHSYKQWCVVWVVGDSVNRGTYSDQPLKRSDGSTTSTSFILRQSAAFWCI</sequence>
<reference evidence="1 2" key="1">
    <citation type="submission" date="2024-04" db="EMBL/GenBank/DDBJ databases">
        <authorList>
            <person name="Waldvogel A.-M."/>
            <person name="Schoenle A."/>
        </authorList>
    </citation>
    <scope>NUCLEOTIDE SEQUENCE [LARGE SCALE GENOMIC DNA]</scope>
</reference>
<proteinExistence type="predicted"/>
<name>A0AAV2K086_KNICA</name>
<accession>A0AAV2K086</accession>
<evidence type="ECO:0000313" key="1">
    <source>
        <dbReference type="EMBL" id="CAL1581445.1"/>
    </source>
</evidence>
<dbReference type="AlphaFoldDB" id="A0AAV2K086"/>